<evidence type="ECO:0000256" key="8">
    <source>
        <dbReference type="ARBA" id="ARBA00023098"/>
    </source>
</evidence>
<evidence type="ECO:0000256" key="6">
    <source>
        <dbReference type="ARBA" id="ARBA00022989"/>
    </source>
</evidence>
<name>A0AAD6H5M7_9EURO</name>
<keyword evidence="3" id="KW-0444">Lipid biosynthesis</keyword>
<dbReference type="AlphaFoldDB" id="A0AAD6H5M7"/>
<feature type="transmembrane region" description="Helical" evidence="14">
    <location>
        <begin position="70"/>
        <end position="91"/>
    </location>
</feature>
<dbReference type="GO" id="GO:0000247">
    <property type="term" value="F:C-8 sterol isomerase activity"/>
    <property type="evidence" value="ECO:0007669"/>
    <property type="project" value="TreeGrafter"/>
</dbReference>
<evidence type="ECO:0000256" key="12">
    <source>
        <dbReference type="ARBA" id="ARBA00023235"/>
    </source>
</evidence>
<feature type="transmembrane region" description="Helical" evidence="14">
    <location>
        <begin position="187"/>
        <end position="208"/>
    </location>
</feature>
<comment type="similarity">
    <text evidence="2">Belongs to the EBP family.</text>
</comment>
<dbReference type="PANTHER" id="PTHR14207:SF0">
    <property type="entry name" value="3-BETA-HYDROXYSTEROID-DELTA(8),DELTA(7)-ISOMERASE"/>
    <property type="match status" value="1"/>
</dbReference>
<evidence type="ECO:0000256" key="7">
    <source>
        <dbReference type="ARBA" id="ARBA00023011"/>
    </source>
</evidence>
<comment type="subcellular location">
    <subcellularLocation>
        <location evidence="1">Membrane</location>
        <topology evidence="1">Multi-pass membrane protein</topology>
    </subcellularLocation>
</comment>
<dbReference type="GO" id="GO:0047750">
    <property type="term" value="F:cholestenol delta-isomerase activity"/>
    <property type="evidence" value="ECO:0007669"/>
    <property type="project" value="InterPro"/>
</dbReference>
<reference evidence="16" key="1">
    <citation type="journal article" date="2023" name="IMA Fungus">
        <title>Comparative genomic study of the Penicillium genus elucidates a diverse pangenome and 15 lateral gene transfer events.</title>
        <authorList>
            <person name="Petersen C."/>
            <person name="Sorensen T."/>
            <person name="Nielsen M.R."/>
            <person name="Sondergaard T.E."/>
            <person name="Sorensen J.L."/>
            <person name="Fitzpatrick D.A."/>
            <person name="Frisvad J.C."/>
            <person name="Nielsen K.L."/>
        </authorList>
    </citation>
    <scope>NUCLEOTIDE SEQUENCE</scope>
    <source>
        <strain evidence="16">IBT 12815</strain>
    </source>
</reference>
<evidence type="ECO:0000256" key="5">
    <source>
        <dbReference type="ARBA" id="ARBA00022955"/>
    </source>
</evidence>
<evidence type="ECO:0000259" key="15">
    <source>
        <dbReference type="PROSITE" id="PS51751"/>
    </source>
</evidence>
<dbReference type="RefSeq" id="XP_056756090.1">
    <property type="nucleotide sequence ID" value="XM_056891095.1"/>
</dbReference>
<accession>A0AAD6H5M7</accession>
<organism evidence="16 17">
    <name type="scientific">Penicillium hordei</name>
    <dbReference type="NCBI Taxonomy" id="40994"/>
    <lineage>
        <taxon>Eukaryota</taxon>
        <taxon>Fungi</taxon>
        <taxon>Dikarya</taxon>
        <taxon>Ascomycota</taxon>
        <taxon>Pezizomycotina</taxon>
        <taxon>Eurotiomycetes</taxon>
        <taxon>Eurotiomycetidae</taxon>
        <taxon>Eurotiales</taxon>
        <taxon>Aspergillaceae</taxon>
        <taxon>Penicillium</taxon>
    </lineage>
</organism>
<keyword evidence="8" id="KW-0443">Lipid metabolism</keyword>
<dbReference type="PROSITE" id="PS51751">
    <property type="entry name" value="EXPERA"/>
    <property type="match status" value="1"/>
</dbReference>
<sequence>MADPVQFTNTATSVSHNYYPPTIYLPQYVENESPAVSIITQFGCLWAAVLGTALFIICRVRPTASPSDKLAFVWMCLTGFIHLFFEAYFVVNHKTLASSQELFGQLWKEYSLSDSRYMTSDAFLVSMEFITAFGWGPLAFCIAYCIAVQHPARYALQLVVSVGQVYGDVLYYATSLLEVSYCRPERYYFWFYYFFFNFIWMLVGCYYANQSIMKITKAFANLEGCSLEKKQTNFKTDAPLK</sequence>
<keyword evidence="4 13" id="KW-0812">Transmembrane</keyword>
<keyword evidence="5" id="KW-0752">Steroid biosynthesis</keyword>
<evidence type="ECO:0000313" key="16">
    <source>
        <dbReference type="EMBL" id="KAJ5614923.1"/>
    </source>
</evidence>
<dbReference type="GO" id="GO:0016020">
    <property type="term" value="C:membrane"/>
    <property type="evidence" value="ECO:0007669"/>
    <property type="project" value="UniProtKB-SubCell"/>
</dbReference>
<evidence type="ECO:0000256" key="1">
    <source>
        <dbReference type="ARBA" id="ARBA00004141"/>
    </source>
</evidence>
<feature type="transmembrane region" description="Helical" evidence="14">
    <location>
        <begin position="122"/>
        <end position="147"/>
    </location>
</feature>
<evidence type="ECO:0000256" key="9">
    <source>
        <dbReference type="ARBA" id="ARBA00023136"/>
    </source>
</evidence>
<keyword evidence="12" id="KW-0413">Isomerase</keyword>
<proteinExistence type="inferred from homology"/>
<evidence type="ECO:0000256" key="3">
    <source>
        <dbReference type="ARBA" id="ARBA00022516"/>
    </source>
</evidence>
<feature type="domain" description="EXPERA" evidence="15">
    <location>
        <begin position="67"/>
        <end position="208"/>
    </location>
</feature>
<keyword evidence="9 13" id="KW-0472">Membrane</keyword>
<keyword evidence="6 13" id="KW-1133">Transmembrane helix</keyword>
<evidence type="ECO:0000256" key="10">
    <source>
        <dbReference type="ARBA" id="ARBA00023166"/>
    </source>
</evidence>
<dbReference type="Proteomes" id="UP001213799">
    <property type="component" value="Unassembled WGS sequence"/>
</dbReference>
<dbReference type="GO" id="GO:0016126">
    <property type="term" value="P:sterol biosynthetic process"/>
    <property type="evidence" value="ECO:0007669"/>
    <property type="project" value="UniProtKB-KW"/>
</dbReference>
<keyword evidence="11" id="KW-0753">Steroid metabolism</keyword>
<gene>
    <name evidence="16" type="ORF">N7537_000037</name>
</gene>
<evidence type="ECO:0000256" key="11">
    <source>
        <dbReference type="ARBA" id="ARBA00023221"/>
    </source>
</evidence>
<evidence type="ECO:0000256" key="14">
    <source>
        <dbReference type="SAM" id="Phobius"/>
    </source>
</evidence>
<keyword evidence="17" id="KW-1185">Reference proteome</keyword>
<evidence type="ECO:0000256" key="4">
    <source>
        <dbReference type="ARBA" id="ARBA00022692"/>
    </source>
</evidence>
<feature type="transmembrane region" description="Helical" evidence="14">
    <location>
        <begin position="35"/>
        <end position="58"/>
    </location>
</feature>
<dbReference type="EMBL" id="JAQJAE010000001">
    <property type="protein sequence ID" value="KAJ5614923.1"/>
    <property type="molecule type" value="Genomic_DNA"/>
</dbReference>
<keyword evidence="10" id="KW-1207">Sterol metabolism</keyword>
<dbReference type="PANTHER" id="PTHR14207">
    <property type="entry name" value="STEROL ISOMERASE"/>
    <property type="match status" value="1"/>
</dbReference>
<dbReference type="InterPro" id="IPR007905">
    <property type="entry name" value="EBP"/>
</dbReference>
<evidence type="ECO:0000256" key="2">
    <source>
        <dbReference type="ARBA" id="ARBA00008337"/>
    </source>
</evidence>
<dbReference type="GO" id="GO:0004769">
    <property type="term" value="F:steroid Delta-isomerase activity"/>
    <property type="evidence" value="ECO:0007669"/>
    <property type="project" value="TreeGrafter"/>
</dbReference>
<protein>
    <recommendedName>
        <fullName evidence="15">EXPERA domain-containing protein</fullName>
    </recommendedName>
</protein>
<comment type="caution">
    <text evidence="16">The sequence shown here is derived from an EMBL/GenBank/DDBJ whole genome shotgun (WGS) entry which is preliminary data.</text>
</comment>
<reference evidence="16" key="2">
    <citation type="submission" date="2023-01" db="EMBL/GenBank/DDBJ databases">
        <authorList>
            <person name="Petersen C."/>
        </authorList>
    </citation>
    <scope>NUCLEOTIDE SEQUENCE</scope>
    <source>
        <strain evidence="16">IBT 12815</strain>
    </source>
</reference>
<dbReference type="GeneID" id="81581337"/>
<dbReference type="GO" id="GO:0005783">
    <property type="term" value="C:endoplasmic reticulum"/>
    <property type="evidence" value="ECO:0007669"/>
    <property type="project" value="TreeGrafter"/>
</dbReference>
<keyword evidence="7" id="KW-0756">Sterol biosynthesis</keyword>
<evidence type="ECO:0000256" key="13">
    <source>
        <dbReference type="PROSITE-ProRule" id="PRU01087"/>
    </source>
</evidence>
<feature type="transmembrane region" description="Helical" evidence="14">
    <location>
        <begin position="154"/>
        <end position="175"/>
    </location>
</feature>
<dbReference type="Pfam" id="PF05241">
    <property type="entry name" value="EBP"/>
    <property type="match status" value="1"/>
</dbReference>
<dbReference type="InterPro" id="IPR033118">
    <property type="entry name" value="EXPERA"/>
</dbReference>
<evidence type="ECO:0000313" key="17">
    <source>
        <dbReference type="Proteomes" id="UP001213799"/>
    </source>
</evidence>